<dbReference type="PANTHER" id="PTHR24960:SF84">
    <property type="entry name" value="HYDROGENASE SUBUNIT"/>
    <property type="match status" value="1"/>
</dbReference>
<dbReference type="PROSITE" id="PS00198">
    <property type="entry name" value="4FE4S_FER_1"/>
    <property type="match status" value="1"/>
</dbReference>
<feature type="domain" description="2Fe-2S ferredoxin-type" evidence="6">
    <location>
        <begin position="23"/>
        <end position="101"/>
    </location>
</feature>
<dbReference type="AlphaFoldDB" id="A0A9K3CZ44"/>
<keyword evidence="4" id="KW-0408">Iron</keyword>
<protein>
    <recommendedName>
        <fullName evidence="10">4Fe-4S dicluster domain-containing protein</fullName>
    </recommendedName>
</protein>
<dbReference type="InterPro" id="IPR017896">
    <property type="entry name" value="4Fe4S_Fe-S-bd"/>
</dbReference>
<evidence type="ECO:0000256" key="1">
    <source>
        <dbReference type="ARBA" id="ARBA00022485"/>
    </source>
</evidence>
<evidence type="ECO:0000259" key="6">
    <source>
        <dbReference type="PROSITE" id="PS51085"/>
    </source>
</evidence>
<dbReference type="Pfam" id="PF12838">
    <property type="entry name" value="Fer4_7"/>
    <property type="match status" value="1"/>
</dbReference>
<dbReference type="FunFam" id="3.30.70.20:FF:000035">
    <property type="entry name" value="Iron hydrogenase 1"/>
    <property type="match status" value="1"/>
</dbReference>
<dbReference type="PROSITE" id="PS51379">
    <property type="entry name" value="4FE4S_FER_2"/>
    <property type="match status" value="2"/>
</dbReference>
<dbReference type="GO" id="GO:0046872">
    <property type="term" value="F:metal ion binding"/>
    <property type="evidence" value="ECO:0007669"/>
    <property type="project" value="UniProtKB-KW"/>
</dbReference>
<dbReference type="InterPro" id="IPR050157">
    <property type="entry name" value="PSI_iron-sulfur_center"/>
</dbReference>
<feature type="domain" description="4Fe-4S ferredoxin-type" evidence="7">
    <location>
        <begin position="188"/>
        <end position="217"/>
    </location>
</feature>
<proteinExistence type="predicted"/>
<dbReference type="OrthoDB" id="10249365at2759"/>
<comment type="caution">
    <text evidence="8">The sequence shown here is derived from an EMBL/GenBank/DDBJ whole genome shotgun (WGS) entry which is preliminary data.</text>
</comment>
<evidence type="ECO:0008006" key="10">
    <source>
        <dbReference type="Google" id="ProtNLM"/>
    </source>
</evidence>
<keyword evidence="5" id="KW-0411">Iron-sulfur</keyword>
<dbReference type="SUPFAM" id="SSF54862">
    <property type="entry name" value="4Fe-4S ferredoxins"/>
    <property type="match status" value="1"/>
</dbReference>
<evidence type="ECO:0000256" key="5">
    <source>
        <dbReference type="ARBA" id="ARBA00023014"/>
    </source>
</evidence>
<dbReference type="SUPFAM" id="SSF54292">
    <property type="entry name" value="2Fe-2S ferredoxin-like"/>
    <property type="match status" value="1"/>
</dbReference>
<evidence type="ECO:0000259" key="7">
    <source>
        <dbReference type="PROSITE" id="PS51379"/>
    </source>
</evidence>
<evidence type="ECO:0000313" key="8">
    <source>
        <dbReference type="EMBL" id="GIQ84953.1"/>
    </source>
</evidence>
<dbReference type="PROSITE" id="PS51085">
    <property type="entry name" value="2FE2S_FER_2"/>
    <property type="match status" value="1"/>
</dbReference>
<dbReference type="Proteomes" id="UP000265618">
    <property type="component" value="Unassembled WGS sequence"/>
</dbReference>
<keyword evidence="1" id="KW-0004">4Fe-4S</keyword>
<organism evidence="8 9">
    <name type="scientific">Kipferlia bialata</name>
    <dbReference type="NCBI Taxonomy" id="797122"/>
    <lineage>
        <taxon>Eukaryota</taxon>
        <taxon>Metamonada</taxon>
        <taxon>Carpediemonas-like organisms</taxon>
        <taxon>Kipferlia</taxon>
    </lineage>
</organism>
<evidence type="ECO:0000313" key="9">
    <source>
        <dbReference type="Proteomes" id="UP000265618"/>
    </source>
</evidence>
<name>A0A9K3CZ44_9EUKA</name>
<dbReference type="Pfam" id="PF13510">
    <property type="entry name" value="Fer2_4"/>
    <property type="match status" value="1"/>
</dbReference>
<dbReference type="GO" id="GO:0051539">
    <property type="term" value="F:4 iron, 4 sulfur cluster binding"/>
    <property type="evidence" value="ECO:0007669"/>
    <property type="project" value="UniProtKB-KW"/>
</dbReference>
<dbReference type="EMBL" id="BDIP01001696">
    <property type="protein sequence ID" value="GIQ84953.1"/>
    <property type="molecule type" value="Genomic_DNA"/>
</dbReference>
<dbReference type="InterPro" id="IPR017900">
    <property type="entry name" value="4Fe4S_Fe_S_CS"/>
</dbReference>
<dbReference type="PANTHER" id="PTHR24960">
    <property type="entry name" value="PHOTOSYSTEM I IRON-SULFUR CENTER-RELATED"/>
    <property type="match status" value="1"/>
</dbReference>
<accession>A0A9K3CZ44</accession>
<feature type="domain" description="4Fe-4S ferredoxin-type" evidence="7">
    <location>
        <begin position="148"/>
        <end position="178"/>
    </location>
</feature>
<keyword evidence="9" id="KW-1185">Reference proteome</keyword>
<dbReference type="Gene3D" id="3.30.70.20">
    <property type="match status" value="1"/>
</dbReference>
<evidence type="ECO:0000256" key="2">
    <source>
        <dbReference type="ARBA" id="ARBA00022723"/>
    </source>
</evidence>
<dbReference type="Gene3D" id="3.10.20.740">
    <property type="match status" value="1"/>
</dbReference>
<keyword evidence="2" id="KW-0479">Metal-binding</keyword>
<sequence>MQSQLLLSGPIDELAPMVSTDSEMVTLTINNQEVSVPASFSILDACRKFGFFVPTVCHHPRMKPLGRCKVCVVEMEDTGNLAMSCSTRVENGMKVRTDTPRVRTKAAECLRDLKERQKSRAMPKLNVDKSEFDNVMEWADSAEMENNGSIFIDPTQCVECGRCATACTSLQDMNILELPPKSAVKPIGGIHLRDTPCIACGQCASFCPTNAISEVGTVPKYPNSIFPAAGLDTGDSPSPSSTGSSIAASLPRIPIRLGTTSSRFLDVSIEAAVYYNMILCYVQLGQICSAAACTVVLGGLSSALYQEALRYLEDYAIITENGYL</sequence>
<keyword evidence="3" id="KW-0677">Repeat</keyword>
<gene>
    <name evidence="8" type="ORF">KIPB_006545</name>
</gene>
<dbReference type="CDD" id="cd00207">
    <property type="entry name" value="fer2"/>
    <property type="match status" value="1"/>
</dbReference>
<reference evidence="8 9" key="1">
    <citation type="journal article" date="2018" name="PLoS ONE">
        <title>The draft genome of Kipferlia bialata reveals reductive genome evolution in fornicate parasites.</title>
        <authorList>
            <person name="Tanifuji G."/>
            <person name="Takabayashi S."/>
            <person name="Kume K."/>
            <person name="Takagi M."/>
            <person name="Nakayama T."/>
            <person name="Kamikawa R."/>
            <person name="Inagaki Y."/>
            <person name="Hashimoto T."/>
        </authorList>
    </citation>
    <scope>NUCLEOTIDE SEQUENCE [LARGE SCALE GENOMIC DNA]</scope>
    <source>
        <strain evidence="8">NY0173</strain>
    </source>
</reference>
<dbReference type="InterPro" id="IPR001041">
    <property type="entry name" value="2Fe-2S_ferredoxin-type"/>
</dbReference>
<evidence type="ECO:0000256" key="4">
    <source>
        <dbReference type="ARBA" id="ARBA00023004"/>
    </source>
</evidence>
<evidence type="ECO:0000256" key="3">
    <source>
        <dbReference type="ARBA" id="ARBA00022737"/>
    </source>
</evidence>
<dbReference type="InterPro" id="IPR036010">
    <property type="entry name" value="2Fe-2S_ferredoxin-like_sf"/>
</dbReference>